<dbReference type="Proteomes" id="UP000215914">
    <property type="component" value="Chromosome 17"/>
</dbReference>
<dbReference type="GO" id="GO:0009733">
    <property type="term" value="P:response to auxin"/>
    <property type="evidence" value="ECO:0007669"/>
    <property type="project" value="InterPro"/>
</dbReference>
<reference evidence="2" key="3">
    <citation type="submission" date="2020-06" db="EMBL/GenBank/DDBJ databases">
        <title>Helianthus annuus Genome sequencing and assembly Release 2.</title>
        <authorList>
            <person name="Gouzy J."/>
            <person name="Langlade N."/>
            <person name="Munos S."/>
        </authorList>
    </citation>
    <scope>NUCLEOTIDE SEQUENCE</scope>
    <source>
        <tissue evidence="2">Leaves</tissue>
    </source>
</reference>
<proteinExistence type="inferred from homology"/>
<protein>
    <submittedName>
        <fullName evidence="2 3">Small auxin-up RNA</fullName>
    </submittedName>
</protein>
<dbReference type="Gramene" id="mRNA:HanXRQr2_Chr17g0804391">
    <property type="protein sequence ID" value="CDS:HanXRQr2_Chr17g0804391.1"/>
    <property type="gene ID" value="HanXRQr2_Chr17g0804391"/>
</dbReference>
<dbReference type="EMBL" id="MNCJ02000332">
    <property type="protein sequence ID" value="KAF5755578.1"/>
    <property type="molecule type" value="Genomic_DNA"/>
</dbReference>
<organism evidence="3 4">
    <name type="scientific">Helianthus annuus</name>
    <name type="common">Common sunflower</name>
    <dbReference type="NCBI Taxonomy" id="4232"/>
    <lineage>
        <taxon>Eukaryota</taxon>
        <taxon>Viridiplantae</taxon>
        <taxon>Streptophyta</taxon>
        <taxon>Embryophyta</taxon>
        <taxon>Tracheophyta</taxon>
        <taxon>Spermatophyta</taxon>
        <taxon>Magnoliopsida</taxon>
        <taxon>eudicotyledons</taxon>
        <taxon>Gunneridae</taxon>
        <taxon>Pentapetalae</taxon>
        <taxon>asterids</taxon>
        <taxon>campanulids</taxon>
        <taxon>Asterales</taxon>
        <taxon>Asteraceae</taxon>
        <taxon>Asteroideae</taxon>
        <taxon>Heliantheae alliance</taxon>
        <taxon>Heliantheae</taxon>
        <taxon>Helianthus</taxon>
    </lineage>
</organism>
<dbReference type="InterPro" id="IPR003676">
    <property type="entry name" value="SAUR_fam"/>
</dbReference>
<reference evidence="2 4" key="1">
    <citation type="journal article" date="2017" name="Nature">
        <title>The sunflower genome provides insights into oil metabolism, flowering and Asterid evolution.</title>
        <authorList>
            <person name="Badouin H."/>
            <person name="Gouzy J."/>
            <person name="Grassa C.J."/>
            <person name="Murat F."/>
            <person name="Staton S.E."/>
            <person name="Cottret L."/>
            <person name="Lelandais-Briere C."/>
            <person name="Owens G.L."/>
            <person name="Carrere S."/>
            <person name="Mayjonade B."/>
            <person name="Legrand L."/>
            <person name="Gill N."/>
            <person name="Kane N.C."/>
            <person name="Bowers J.E."/>
            <person name="Hubner S."/>
            <person name="Bellec A."/>
            <person name="Berard A."/>
            <person name="Berges H."/>
            <person name="Blanchet N."/>
            <person name="Boniface M.C."/>
            <person name="Brunel D."/>
            <person name="Catrice O."/>
            <person name="Chaidir N."/>
            <person name="Claudel C."/>
            <person name="Donnadieu C."/>
            <person name="Faraut T."/>
            <person name="Fievet G."/>
            <person name="Helmstetter N."/>
            <person name="King M."/>
            <person name="Knapp S.J."/>
            <person name="Lai Z."/>
            <person name="Le Paslier M.C."/>
            <person name="Lippi Y."/>
            <person name="Lorenzon L."/>
            <person name="Mandel J.R."/>
            <person name="Marage G."/>
            <person name="Marchand G."/>
            <person name="Marquand E."/>
            <person name="Bret-Mestries E."/>
            <person name="Morien E."/>
            <person name="Nambeesan S."/>
            <person name="Nguyen T."/>
            <person name="Pegot-Espagnet P."/>
            <person name="Pouilly N."/>
            <person name="Raftis F."/>
            <person name="Sallet E."/>
            <person name="Schiex T."/>
            <person name="Thomas J."/>
            <person name="Vandecasteele C."/>
            <person name="Vares D."/>
            <person name="Vear F."/>
            <person name="Vautrin S."/>
            <person name="Crespi M."/>
            <person name="Mangin B."/>
            <person name="Burke J.M."/>
            <person name="Salse J."/>
            <person name="Munos S."/>
            <person name="Vincourt P."/>
            <person name="Rieseberg L.H."/>
            <person name="Langlade N.B."/>
        </authorList>
    </citation>
    <scope>NUCLEOTIDE SEQUENCE [LARGE SCALE GENOMIC DNA]</scope>
    <source>
        <strain evidence="4">cv. SF193</strain>
        <tissue evidence="2">Leaves</tissue>
    </source>
</reference>
<evidence type="ECO:0000256" key="1">
    <source>
        <dbReference type="ARBA" id="ARBA00006974"/>
    </source>
</evidence>
<dbReference type="EMBL" id="CM007906">
    <property type="protein sequence ID" value="OTF86921.1"/>
    <property type="molecule type" value="Genomic_DNA"/>
</dbReference>
<comment type="similarity">
    <text evidence="1">Belongs to the ARG7 family.</text>
</comment>
<evidence type="ECO:0000313" key="3">
    <source>
        <dbReference type="EMBL" id="OTF86921.1"/>
    </source>
</evidence>
<evidence type="ECO:0000313" key="2">
    <source>
        <dbReference type="EMBL" id="KAF5755578.1"/>
    </source>
</evidence>
<gene>
    <name evidence="3" type="ORF">HannXRQ_Chr17g0556111</name>
    <name evidence="2" type="ORF">HanXRQr2_Chr17g0804391</name>
</gene>
<name>A0A251RRS8_HELAN</name>
<dbReference type="PANTHER" id="PTHR31929">
    <property type="entry name" value="SAUR-LIKE AUXIN-RESPONSIVE PROTEIN FAMILY-RELATED"/>
    <property type="match status" value="1"/>
</dbReference>
<dbReference type="InParanoid" id="A0A251RRS8"/>
<accession>A0A251RRS8</accession>
<sequence length="99" mass="10989">MAIRMPHIIQARQILKRSLSNGGSTPASMDIPKGYFAIYVGEQDKNRFVVPVSILSEPGFQELLHQSEQEFGYNHPMGGITIPCSEDVFTDLASRFGAF</sequence>
<evidence type="ECO:0000313" key="4">
    <source>
        <dbReference type="Proteomes" id="UP000215914"/>
    </source>
</evidence>
<dbReference type="Pfam" id="PF02519">
    <property type="entry name" value="Auxin_inducible"/>
    <property type="match status" value="1"/>
</dbReference>
<dbReference type="AlphaFoldDB" id="A0A251RRS8"/>
<dbReference type="FunCoup" id="A0A251RRS8">
    <property type="interactions" value="1509"/>
</dbReference>
<dbReference type="OrthoDB" id="625231at2759"/>
<reference evidence="3" key="2">
    <citation type="submission" date="2017-02" db="EMBL/GenBank/DDBJ databases">
        <title>Sunflower complete genome.</title>
        <authorList>
            <person name="Langlade N."/>
            <person name="Munos S."/>
        </authorList>
    </citation>
    <scope>NUCLEOTIDE SEQUENCE [LARGE SCALE GENOMIC DNA]</scope>
    <source>
        <tissue evidence="3">Leaves</tissue>
    </source>
</reference>
<keyword evidence="4" id="KW-1185">Reference proteome</keyword>